<reference evidence="2 3" key="1">
    <citation type="submission" date="2019-11" db="EMBL/GenBank/DDBJ databases">
        <title>Whole genome sequence of Oryza granulata.</title>
        <authorList>
            <person name="Li W."/>
        </authorList>
    </citation>
    <scope>NUCLEOTIDE SEQUENCE [LARGE SCALE GENOMIC DNA]</scope>
    <source>
        <strain evidence="3">cv. Menghai</strain>
        <tissue evidence="2">Leaf</tissue>
    </source>
</reference>
<dbReference type="GO" id="GO:0005643">
    <property type="term" value="C:nuclear pore"/>
    <property type="evidence" value="ECO:0007669"/>
    <property type="project" value="InterPro"/>
</dbReference>
<feature type="region of interest" description="Disordered" evidence="1">
    <location>
        <begin position="1"/>
        <end position="24"/>
    </location>
</feature>
<gene>
    <name evidence="2" type="ORF">E2562_000784</name>
</gene>
<dbReference type="AlphaFoldDB" id="A0A6G1DVF8"/>
<accession>A0A6G1DVF8</accession>
<proteinExistence type="predicted"/>
<dbReference type="PANTHER" id="PTHR31344">
    <property type="entry name" value="NUCLEAR PORE COMPLEX PROTEIN NUP205"/>
    <property type="match status" value="1"/>
</dbReference>
<dbReference type="Proteomes" id="UP000479710">
    <property type="component" value="Unassembled WGS sequence"/>
</dbReference>
<dbReference type="EMBL" id="SPHZ02000005">
    <property type="protein sequence ID" value="KAF0916192.1"/>
    <property type="molecule type" value="Genomic_DNA"/>
</dbReference>
<dbReference type="OrthoDB" id="20172at2759"/>
<keyword evidence="3" id="KW-1185">Reference proteome</keyword>
<dbReference type="PANTHER" id="PTHR31344:SF11">
    <property type="entry name" value="NUCLEOLAR PROTEIN GAR2-LIKE PROTEIN"/>
    <property type="match status" value="1"/>
</dbReference>
<organism evidence="2 3">
    <name type="scientific">Oryza meyeriana var. granulata</name>
    <dbReference type="NCBI Taxonomy" id="110450"/>
    <lineage>
        <taxon>Eukaryota</taxon>
        <taxon>Viridiplantae</taxon>
        <taxon>Streptophyta</taxon>
        <taxon>Embryophyta</taxon>
        <taxon>Tracheophyta</taxon>
        <taxon>Spermatophyta</taxon>
        <taxon>Magnoliopsida</taxon>
        <taxon>Liliopsida</taxon>
        <taxon>Poales</taxon>
        <taxon>Poaceae</taxon>
        <taxon>BOP clade</taxon>
        <taxon>Oryzoideae</taxon>
        <taxon>Oryzeae</taxon>
        <taxon>Oryzinae</taxon>
        <taxon>Oryza</taxon>
        <taxon>Oryza meyeriana</taxon>
    </lineage>
</organism>
<evidence type="ECO:0000256" key="1">
    <source>
        <dbReference type="SAM" id="MobiDB-lite"/>
    </source>
</evidence>
<evidence type="ECO:0000313" key="3">
    <source>
        <dbReference type="Proteomes" id="UP000479710"/>
    </source>
</evidence>
<evidence type="ECO:0000313" key="2">
    <source>
        <dbReference type="EMBL" id="KAF0916192.1"/>
    </source>
</evidence>
<dbReference type="InterPro" id="IPR021827">
    <property type="entry name" value="Nup186/Nup192/Nup205"/>
</dbReference>
<name>A0A6G1DVF8_9ORYZ</name>
<protein>
    <submittedName>
        <fullName evidence="2">Uncharacterized protein</fullName>
    </submittedName>
</protein>
<sequence>MAAAALEKGGQEEDDSDHRRDAADSSSFKLLNELGDLLMLPTDMLLGNIMKEICPYIDLPLLQVCNFTPDEFCPEQVPGMTLLRYC</sequence>
<comment type="caution">
    <text evidence="2">The sequence shown here is derived from an EMBL/GenBank/DDBJ whole genome shotgun (WGS) entry which is preliminary data.</text>
</comment>